<feature type="compositionally biased region" description="Pro residues" evidence="1">
    <location>
        <begin position="354"/>
        <end position="365"/>
    </location>
</feature>
<feature type="compositionally biased region" description="Low complexity" evidence="1">
    <location>
        <begin position="26"/>
        <end position="44"/>
    </location>
</feature>
<feature type="compositionally biased region" description="Polar residues" evidence="1">
    <location>
        <begin position="664"/>
        <end position="673"/>
    </location>
</feature>
<feature type="region of interest" description="Disordered" evidence="1">
    <location>
        <begin position="182"/>
        <end position="237"/>
    </location>
</feature>
<evidence type="ECO:0000256" key="1">
    <source>
        <dbReference type="SAM" id="MobiDB-lite"/>
    </source>
</evidence>
<evidence type="ECO:0000313" key="2">
    <source>
        <dbReference type="EMBL" id="OTF71456.1"/>
    </source>
</evidence>
<dbReference type="AlphaFoldDB" id="A0A1Y3AVH3"/>
<feature type="compositionally biased region" description="Low complexity" evidence="1">
    <location>
        <begin position="411"/>
        <end position="441"/>
    </location>
</feature>
<feature type="compositionally biased region" description="Basic residues" evidence="1">
    <location>
        <begin position="10"/>
        <end position="25"/>
    </location>
</feature>
<feature type="compositionally biased region" description="Polar residues" evidence="1">
    <location>
        <begin position="745"/>
        <end position="754"/>
    </location>
</feature>
<protein>
    <submittedName>
        <fullName evidence="2">Uncharacterized protein</fullName>
    </submittedName>
</protein>
<feature type="compositionally biased region" description="Low complexity" evidence="1">
    <location>
        <begin position="652"/>
        <end position="663"/>
    </location>
</feature>
<feature type="region of interest" description="Disordered" evidence="1">
    <location>
        <begin position="94"/>
        <end position="127"/>
    </location>
</feature>
<feature type="region of interest" description="Disordered" evidence="1">
    <location>
        <begin position="647"/>
        <end position="673"/>
    </location>
</feature>
<feature type="region of interest" description="Disordered" evidence="1">
    <location>
        <begin position="411"/>
        <end position="443"/>
    </location>
</feature>
<feature type="region of interest" description="Disordered" evidence="1">
    <location>
        <begin position="734"/>
        <end position="777"/>
    </location>
</feature>
<feature type="compositionally biased region" description="Low complexity" evidence="1">
    <location>
        <begin position="272"/>
        <end position="284"/>
    </location>
</feature>
<feature type="compositionally biased region" description="Low complexity" evidence="1">
    <location>
        <begin position="102"/>
        <end position="113"/>
    </location>
</feature>
<feature type="compositionally biased region" description="Low complexity" evidence="1">
    <location>
        <begin position="381"/>
        <end position="390"/>
    </location>
</feature>
<organism evidence="2 3">
    <name type="scientific">Euroglyphus maynei</name>
    <name type="common">Mayne's house dust mite</name>
    <dbReference type="NCBI Taxonomy" id="6958"/>
    <lineage>
        <taxon>Eukaryota</taxon>
        <taxon>Metazoa</taxon>
        <taxon>Ecdysozoa</taxon>
        <taxon>Arthropoda</taxon>
        <taxon>Chelicerata</taxon>
        <taxon>Arachnida</taxon>
        <taxon>Acari</taxon>
        <taxon>Acariformes</taxon>
        <taxon>Sarcoptiformes</taxon>
        <taxon>Astigmata</taxon>
        <taxon>Psoroptidia</taxon>
        <taxon>Analgoidea</taxon>
        <taxon>Pyroglyphidae</taxon>
        <taxon>Pyroglyphinae</taxon>
        <taxon>Euroglyphus</taxon>
    </lineage>
</organism>
<feature type="non-terminal residue" evidence="2">
    <location>
        <position position="777"/>
    </location>
</feature>
<accession>A0A1Y3AVH3</accession>
<name>A0A1Y3AVH3_EURMA</name>
<gene>
    <name evidence="2" type="ORF">BLA29_001796</name>
</gene>
<evidence type="ECO:0000313" key="3">
    <source>
        <dbReference type="Proteomes" id="UP000194236"/>
    </source>
</evidence>
<comment type="caution">
    <text evidence="2">The sequence shown here is derived from an EMBL/GenBank/DDBJ whole genome shotgun (WGS) entry which is preliminary data.</text>
</comment>
<feature type="compositionally biased region" description="Pro residues" evidence="1">
    <location>
        <begin position="260"/>
        <end position="271"/>
    </location>
</feature>
<reference evidence="2 3" key="1">
    <citation type="submission" date="2017-03" db="EMBL/GenBank/DDBJ databases">
        <title>Genome Survey of Euroglyphus maynei.</title>
        <authorList>
            <person name="Arlian L.G."/>
            <person name="Morgan M.S."/>
            <person name="Rider S.D."/>
        </authorList>
    </citation>
    <scope>NUCLEOTIDE SEQUENCE [LARGE SCALE GENOMIC DNA]</scope>
    <source>
        <strain evidence="2">Arlian Lab</strain>
        <tissue evidence="2">Whole body</tissue>
    </source>
</reference>
<feature type="compositionally biased region" description="Low complexity" evidence="1">
    <location>
        <begin position="220"/>
        <end position="230"/>
    </location>
</feature>
<feature type="region of interest" description="Disordered" evidence="1">
    <location>
        <begin position="551"/>
        <end position="616"/>
    </location>
</feature>
<dbReference type="EMBL" id="MUJZ01060983">
    <property type="protein sequence ID" value="OTF71456.1"/>
    <property type="molecule type" value="Genomic_DNA"/>
</dbReference>
<feature type="region of interest" description="Disordered" evidence="1">
    <location>
        <begin position="253"/>
        <end position="290"/>
    </location>
</feature>
<feature type="compositionally biased region" description="Low complexity" evidence="1">
    <location>
        <begin position="342"/>
        <end position="353"/>
    </location>
</feature>
<feature type="compositionally biased region" description="Low complexity" evidence="1">
    <location>
        <begin position="182"/>
        <end position="193"/>
    </location>
</feature>
<feature type="region of interest" description="Disordered" evidence="1">
    <location>
        <begin position="328"/>
        <end position="390"/>
    </location>
</feature>
<feature type="region of interest" description="Disordered" evidence="1">
    <location>
        <begin position="1"/>
        <end position="44"/>
    </location>
</feature>
<dbReference type="Proteomes" id="UP000194236">
    <property type="component" value="Unassembled WGS sequence"/>
</dbReference>
<sequence>MVGSNINYNYHHHNHSHLHHSHNGYHHQSQQQQQQQHHNVVHQSLPQQQSNNLQYQHGTKSASMMNNDYQSSGMTTTNLLNDVNRQQILKRDKLKTGTDLESNTNHHTSSSSHYNHHHKVQQQQQHPHHPIVIDQQRIQQQQYSHKVINKKSMSSSSAASMMMTTMFECSDAQSLYSGATSEKSASSSVRSDSPIVMVNGGNYINNDNGHHPIFANSRHQQQQQQQTQPQRSNSNGSIHQISLDSICYSSSSSGICGASPGPPPPPLPPPLSTQDSQASSSSSSLHNVHRLQQQQSFANNRTAAINKPQSIANGMMSTNRLLSPTISLLSSNLSSPPPPPSSSQSSVSSFRPTDPLPPPPLPPHRPTTNSTVPPPPPSQPHPSNSSESLSKANENNLMQIKNYITNQMAASSSTQSINQSNTVSSKNQTASTTSTTNSTPSYMVQCRPNAFSYASSASSSSPQRDASPISFANSRFAAAPANVTFNSVIGGTIPLATSTAQATVSATNSTTGLVSQVTQKLHNLNMNSVAAGHTGSTNSLLSAYSSQSFAHSPPPSYAASSSSGRQSPTPTISSSSDYASIPVVLPPPKTTHHLQDQSQQNQSNYNHRKLSSPISSTSSINIHIQSSTNRRAQPPQSQQLTGCNNMSMLHQTSSSSSETSISTPKHSLQPWSARQAISQSPIIMQSVKSQQVQKPILQTAIAPTLPPINVKLSSQSPSMAISTVMCMNQKTTPTGIATQPKAPLTSPSPISSCGSAHATPAYTASCSSASPGSMSRS</sequence>
<keyword evidence="3" id="KW-1185">Reference proteome</keyword>
<feature type="compositionally biased region" description="Low complexity" evidence="1">
    <location>
        <begin position="557"/>
        <end position="570"/>
    </location>
</feature>
<feature type="compositionally biased region" description="Low complexity" evidence="1">
    <location>
        <begin position="765"/>
        <end position="777"/>
    </location>
</feature>
<proteinExistence type="predicted"/>